<organism evidence="1 2">
    <name type="scientific">Rhodanobacter denitrificans</name>
    <dbReference type="NCBI Taxonomy" id="666685"/>
    <lineage>
        <taxon>Bacteria</taxon>
        <taxon>Pseudomonadati</taxon>
        <taxon>Pseudomonadota</taxon>
        <taxon>Gammaproteobacteria</taxon>
        <taxon>Lysobacterales</taxon>
        <taxon>Rhodanobacteraceae</taxon>
        <taxon>Rhodanobacter</taxon>
    </lineage>
</organism>
<dbReference type="EMBL" id="QFPO01000008">
    <property type="protein sequence ID" value="PZQ13956.1"/>
    <property type="molecule type" value="Genomic_DNA"/>
</dbReference>
<accession>A0A2W5KA12</accession>
<gene>
    <name evidence="1" type="ORF">DI564_10305</name>
</gene>
<comment type="caution">
    <text evidence="1">The sequence shown here is derived from an EMBL/GenBank/DDBJ whole genome shotgun (WGS) entry which is preliminary data.</text>
</comment>
<evidence type="ECO:0000313" key="2">
    <source>
        <dbReference type="Proteomes" id="UP000249046"/>
    </source>
</evidence>
<evidence type="ECO:0000313" key="1">
    <source>
        <dbReference type="EMBL" id="PZQ13956.1"/>
    </source>
</evidence>
<reference evidence="1 2" key="1">
    <citation type="submission" date="2017-08" db="EMBL/GenBank/DDBJ databases">
        <title>Infants hospitalized years apart are colonized by the same room-sourced microbial strains.</title>
        <authorList>
            <person name="Brooks B."/>
            <person name="Olm M.R."/>
            <person name="Firek B.A."/>
            <person name="Baker R."/>
            <person name="Thomas B.C."/>
            <person name="Morowitz M.J."/>
            <person name="Banfield J.F."/>
        </authorList>
    </citation>
    <scope>NUCLEOTIDE SEQUENCE [LARGE SCALE GENOMIC DNA]</scope>
    <source>
        <strain evidence="1">S2_005_003_R2_42</strain>
    </source>
</reference>
<proteinExistence type="predicted"/>
<name>A0A2W5KA12_9GAMM</name>
<dbReference type="Proteomes" id="UP000249046">
    <property type="component" value="Unassembled WGS sequence"/>
</dbReference>
<sequence length="72" mass="7838">MLPSTVVERFEKINVNASRARALVGLLALHYTTADRASELSDEQVVDLLELVEEQLDQVCAQARAPQMAAAA</sequence>
<protein>
    <submittedName>
        <fullName evidence="1">Uncharacterized protein</fullName>
    </submittedName>
</protein>
<dbReference type="AlphaFoldDB" id="A0A2W5KA12"/>